<feature type="transmembrane region" description="Helical" evidence="17">
    <location>
        <begin position="260"/>
        <end position="277"/>
    </location>
</feature>
<feature type="transmembrane region" description="Helical" evidence="17">
    <location>
        <begin position="237"/>
        <end position="254"/>
    </location>
</feature>
<keyword evidence="11 17" id="KW-0472">Membrane</keyword>
<sequence length="285" mass="30790">MSQDSPKQPPEDADESRKSSQFELEKEALSLIDDHEEEISVDGRTERKSGVYLLPNLFTTAALFSGFFAIVSAMHGQFVNAAVAIFAAMIFDGMDGRVARLMNAQSKFGGEFDSLSDMVSFGVAPALVVFTWGVVDLGKFGWAVSFIYVACAALRLARFNTQIDTADKNFFTGLASPPAAAVMASVVWVCAEEGWVNNDVPIELAALVGVLMALVGLLMIVNIQYNSFKGLDLRGRVPFVAMIAVVLLFSLVSVDPARMLLAAALIYAMSGPVLAVYRRFFASKS</sequence>
<keyword evidence="7 15" id="KW-0808">Transferase</keyword>
<comment type="subcellular location">
    <subcellularLocation>
        <location evidence="2">Endomembrane system</location>
        <topology evidence="2">Multi-pass membrane protein</topology>
    </subcellularLocation>
</comment>
<keyword evidence="10" id="KW-0443">Lipid metabolism</keyword>
<dbReference type="InterPro" id="IPR004533">
    <property type="entry name" value="CDP-diaglyc--ser_O-PTrfase"/>
</dbReference>
<dbReference type="GO" id="GO:0008654">
    <property type="term" value="P:phospholipid biosynthetic process"/>
    <property type="evidence" value="ECO:0007669"/>
    <property type="project" value="UniProtKB-KW"/>
</dbReference>
<evidence type="ECO:0000256" key="6">
    <source>
        <dbReference type="ARBA" id="ARBA00022516"/>
    </source>
</evidence>
<keyword evidence="13" id="KW-1208">Phospholipid metabolism</keyword>
<dbReference type="KEGG" id="snan:I6N98_14520"/>
<feature type="transmembrane region" description="Helical" evidence="17">
    <location>
        <begin position="51"/>
        <end position="71"/>
    </location>
</feature>
<feature type="transmembrane region" description="Helical" evidence="17">
    <location>
        <begin position="140"/>
        <end position="157"/>
    </location>
</feature>
<proteinExistence type="inferred from homology"/>
<dbReference type="GO" id="GO:0012505">
    <property type="term" value="C:endomembrane system"/>
    <property type="evidence" value="ECO:0007669"/>
    <property type="project" value="UniProtKB-SubCell"/>
</dbReference>
<dbReference type="GO" id="GO:0016020">
    <property type="term" value="C:membrane"/>
    <property type="evidence" value="ECO:0007669"/>
    <property type="project" value="InterPro"/>
</dbReference>
<dbReference type="PANTHER" id="PTHR14269:SF61">
    <property type="entry name" value="CDP-DIACYLGLYCEROL--SERINE O-PHOSPHATIDYLTRANSFERASE"/>
    <property type="match status" value="1"/>
</dbReference>
<dbReference type="GO" id="GO:0003882">
    <property type="term" value="F:CDP-diacylglycerol-serine O-phosphatidyltransferase activity"/>
    <property type="evidence" value="ECO:0007669"/>
    <property type="project" value="UniProtKB-EC"/>
</dbReference>
<evidence type="ECO:0000313" key="18">
    <source>
        <dbReference type="EMBL" id="QQD17555.1"/>
    </source>
</evidence>
<dbReference type="PROSITE" id="PS00379">
    <property type="entry name" value="CDP_ALCOHOL_P_TRANSF"/>
    <property type="match status" value="1"/>
</dbReference>
<accession>A0A7T4UQR1</accession>
<keyword evidence="9 17" id="KW-1133">Transmembrane helix</keyword>
<dbReference type="EC" id="2.7.8.8" evidence="4"/>
<evidence type="ECO:0000256" key="17">
    <source>
        <dbReference type="SAM" id="Phobius"/>
    </source>
</evidence>
<evidence type="ECO:0000256" key="2">
    <source>
        <dbReference type="ARBA" id="ARBA00004127"/>
    </source>
</evidence>
<evidence type="ECO:0000256" key="7">
    <source>
        <dbReference type="ARBA" id="ARBA00022679"/>
    </source>
</evidence>
<evidence type="ECO:0000256" key="12">
    <source>
        <dbReference type="ARBA" id="ARBA00023209"/>
    </source>
</evidence>
<evidence type="ECO:0000256" key="10">
    <source>
        <dbReference type="ARBA" id="ARBA00023098"/>
    </source>
</evidence>
<name>A0A7T4UQR1_9GAMM</name>
<dbReference type="RefSeq" id="WP_198569054.1">
    <property type="nucleotide sequence ID" value="NZ_CP066167.1"/>
</dbReference>
<dbReference type="NCBIfam" id="TIGR00473">
    <property type="entry name" value="pssA"/>
    <property type="match status" value="1"/>
</dbReference>
<keyword evidence="6" id="KW-0444">Lipid biosynthesis</keyword>
<feature type="region of interest" description="Disordered" evidence="16">
    <location>
        <begin position="1"/>
        <end position="23"/>
    </location>
</feature>
<evidence type="ECO:0000256" key="16">
    <source>
        <dbReference type="SAM" id="MobiDB-lite"/>
    </source>
</evidence>
<keyword evidence="12" id="KW-0594">Phospholipid biosynthesis</keyword>
<evidence type="ECO:0000256" key="4">
    <source>
        <dbReference type="ARBA" id="ARBA00013174"/>
    </source>
</evidence>
<evidence type="ECO:0000256" key="15">
    <source>
        <dbReference type="RuleBase" id="RU003750"/>
    </source>
</evidence>
<feature type="transmembrane region" description="Helical" evidence="17">
    <location>
        <begin position="204"/>
        <end position="225"/>
    </location>
</feature>
<reference evidence="18 19" key="1">
    <citation type="submission" date="2020-12" db="EMBL/GenBank/DDBJ databases">
        <authorList>
            <person name="Shan Y."/>
        </authorList>
    </citation>
    <scope>NUCLEOTIDE SEQUENCE [LARGE SCALE GENOMIC DNA]</scope>
    <source>
        <strain evidence="19">csc3.9</strain>
    </source>
</reference>
<evidence type="ECO:0000256" key="1">
    <source>
        <dbReference type="ARBA" id="ARBA00000287"/>
    </source>
</evidence>
<dbReference type="InterPro" id="IPR000462">
    <property type="entry name" value="CDP-OH_P_trans"/>
</dbReference>
<dbReference type="Proteomes" id="UP000596063">
    <property type="component" value="Chromosome"/>
</dbReference>
<protein>
    <recommendedName>
        <fullName evidence="5">CDP-diacylglycerol--serine O-phosphatidyltransferase</fullName>
        <ecNumber evidence="4">2.7.8.8</ecNumber>
    </recommendedName>
    <alternativeName>
        <fullName evidence="14">Phosphatidylserine synthase</fullName>
    </alternativeName>
</protein>
<evidence type="ECO:0000256" key="14">
    <source>
        <dbReference type="ARBA" id="ARBA00032361"/>
    </source>
</evidence>
<dbReference type="InterPro" id="IPR048254">
    <property type="entry name" value="CDP_ALCOHOL_P_TRANSF_CS"/>
</dbReference>
<organism evidence="18 19">
    <name type="scientific">Spongiibacter nanhainus</name>
    <dbReference type="NCBI Taxonomy" id="2794344"/>
    <lineage>
        <taxon>Bacteria</taxon>
        <taxon>Pseudomonadati</taxon>
        <taxon>Pseudomonadota</taxon>
        <taxon>Gammaproteobacteria</taxon>
        <taxon>Cellvibrionales</taxon>
        <taxon>Spongiibacteraceae</taxon>
        <taxon>Spongiibacter</taxon>
    </lineage>
</organism>
<feature type="transmembrane region" description="Helical" evidence="17">
    <location>
        <begin position="169"/>
        <end position="189"/>
    </location>
</feature>
<gene>
    <name evidence="18" type="primary">pssA</name>
    <name evidence="18" type="ORF">I6N98_14520</name>
</gene>
<evidence type="ECO:0000256" key="3">
    <source>
        <dbReference type="ARBA" id="ARBA00010441"/>
    </source>
</evidence>
<evidence type="ECO:0000256" key="5">
    <source>
        <dbReference type="ARBA" id="ARBA00017171"/>
    </source>
</evidence>
<evidence type="ECO:0000256" key="9">
    <source>
        <dbReference type="ARBA" id="ARBA00022989"/>
    </source>
</evidence>
<dbReference type="AlphaFoldDB" id="A0A7T4UQR1"/>
<evidence type="ECO:0000256" key="8">
    <source>
        <dbReference type="ARBA" id="ARBA00022692"/>
    </source>
</evidence>
<feature type="transmembrane region" description="Helical" evidence="17">
    <location>
        <begin position="115"/>
        <end position="134"/>
    </location>
</feature>
<comment type="catalytic activity">
    <reaction evidence="1">
        <text>a CDP-1,2-diacyl-sn-glycerol + L-serine = a 1,2-diacyl-sn-glycero-3-phospho-L-serine + CMP + H(+)</text>
        <dbReference type="Rhea" id="RHEA:16913"/>
        <dbReference type="ChEBI" id="CHEBI:15378"/>
        <dbReference type="ChEBI" id="CHEBI:33384"/>
        <dbReference type="ChEBI" id="CHEBI:57262"/>
        <dbReference type="ChEBI" id="CHEBI:58332"/>
        <dbReference type="ChEBI" id="CHEBI:60377"/>
        <dbReference type="EC" id="2.7.8.8"/>
    </reaction>
</comment>
<evidence type="ECO:0000256" key="11">
    <source>
        <dbReference type="ARBA" id="ARBA00023136"/>
    </source>
</evidence>
<dbReference type="EMBL" id="CP066167">
    <property type="protein sequence ID" value="QQD17555.1"/>
    <property type="molecule type" value="Genomic_DNA"/>
</dbReference>
<dbReference type="InterPro" id="IPR043130">
    <property type="entry name" value="CDP-OH_PTrfase_TM_dom"/>
</dbReference>
<keyword evidence="8 17" id="KW-0812">Transmembrane</keyword>
<evidence type="ECO:0000313" key="19">
    <source>
        <dbReference type="Proteomes" id="UP000596063"/>
    </source>
</evidence>
<feature type="transmembrane region" description="Helical" evidence="17">
    <location>
        <begin position="77"/>
        <end position="94"/>
    </location>
</feature>
<dbReference type="InterPro" id="IPR050324">
    <property type="entry name" value="CDP-alcohol_PTase-I"/>
</dbReference>
<keyword evidence="19" id="KW-1185">Reference proteome</keyword>
<comment type="similarity">
    <text evidence="3 15">Belongs to the CDP-alcohol phosphatidyltransferase class-I family.</text>
</comment>
<dbReference type="PANTHER" id="PTHR14269">
    <property type="entry name" value="CDP-DIACYLGLYCEROL--GLYCEROL-3-PHOSPHATE 3-PHOSPHATIDYLTRANSFERASE-RELATED"/>
    <property type="match status" value="1"/>
</dbReference>
<dbReference type="Pfam" id="PF01066">
    <property type="entry name" value="CDP-OH_P_transf"/>
    <property type="match status" value="1"/>
</dbReference>
<dbReference type="Gene3D" id="1.20.120.1760">
    <property type="match status" value="1"/>
</dbReference>
<evidence type="ECO:0000256" key="13">
    <source>
        <dbReference type="ARBA" id="ARBA00023264"/>
    </source>
</evidence>